<keyword evidence="3" id="KW-1185">Reference proteome</keyword>
<dbReference type="HOGENOM" id="CLU_1765224_0_0_6"/>
<organism evidence="2 3">
    <name type="scientific">Erwinia tasmaniensis (strain DSM 17950 / CFBP 7177 / CIP 109463 / NCPPB 4357 / Et1/99)</name>
    <dbReference type="NCBI Taxonomy" id="465817"/>
    <lineage>
        <taxon>Bacteria</taxon>
        <taxon>Pseudomonadati</taxon>
        <taxon>Pseudomonadota</taxon>
        <taxon>Gammaproteobacteria</taxon>
        <taxon>Enterobacterales</taxon>
        <taxon>Erwiniaceae</taxon>
        <taxon>Erwinia</taxon>
    </lineage>
</organism>
<sequence>MSYNDCIETGNGLFHHPTALKGRRFKMNTQKNETEITPVDVLVHWSESGDFPFENKTYSFEEFERAAALAASKTTEFYDKTKITVIFSNGIEYGCGLDLAAHDKKGFRDHCNKMIRYSDTPEGLDYYTRMGLIDCVNFLKSITWPTA</sequence>
<evidence type="ECO:0000313" key="3">
    <source>
        <dbReference type="Proteomes" id="UP000001726"/>
    </source>
</evidence>
<feature type="domain" description="Large polyvalent protein associated" evidence="1">
    <location>
        <begin position="35"/>
        <end position="119"/>
    </location>
</feature>
<reference evidence="2 3" key="1">
    <citation type="journal article" date="2008" name="Environ. Microbiol.">
        <title>The genome of Erwinia tasmaniensis strain Et1/99, a non-pathogenic bacterium in the genus Erwinia.</title>
        <authorList>
            <person name="Kube M."/>
            <person name="Migdoll A.M."/>
            <person name="Mueller I."/>
            <person name="Kuhl H."/>
            <person name="Beck A."/>
            <person name="Reinhardt R."/>
            <person name="Geider K."/>
        </authorList>
    </citation>
    <scope>NUCLEOTIDE SEQUENCE [LARGE SCALE GENOMIC DNA]</scope>
    <source>
        <strain evidence="3">DSM 17950 / CFBP 7177 / CIP 109463 / NCPPB 4357 / Et1/99</strain>
        <plasmid evidence="3">pET49</plasmid>
    </source>
</reference>
<dbReference type="EMBL" id="CU468131">
    <property type="protein sequence ID" value="CAO94899.1"/>
    <property type="molecule type" value="Genomic_DNA"/>
</dbReference>
<dbReference type="InterPro" id="IPR041045">
    <property type="entry name" value="LPD25"/>
</dbReference>
<dbReference type="KEGG" id="eta:ETA_pET490570"/>
<gene>
    <name evidence="2" type="ordered locus">ETA_pET490570</name>
</gene>
<dbReference type="AlphaFoldDB" id="B2VAU5"/>
<protein>
    <recommendedName>
        <fullName evidence="1">Large polyvalent protein associated domain-containing protein</fullName>
    </recommendedName>
</protein>
<geneLocation type="plasmid" evidence="2 3">
    <name>pET49</name>
</geneLocation>
<dbReference type="Proteomes" id="UP000001726">
    <property type="component" value="Plasmid pET49"/>
</dbReference>
<dbReference type="Pfam" id="PF18840">
    <property type="entry name" value="LPD25"/>
    <property type="match status" value="1"/>
</dbReference>
<evidence type="ECO:0000313" key="2">
    <source>
        <dbReference type="EMBL" id="CAO94899.1"/>
    </source>
</evidence>
<proteinExistence type="predicted"/>
<accession>B2VAU5</accession>
<name>B2VAU5_ERWT9</name>
<keyword evidence="2" id="KW-0614">Plasmid</keyword>
<evidence type="ECO:0000259" key="1">
    <source>
        <dbReference type="Pfam" id="PF18840"/>
    </source>
</evidence>